<keyword evidence="1" id="KW-0732">Signal</keyword>
<dbReference type="OrthoDB" id="486086at2"/>
<protein>
    <recommendedName>
        <fullName evidence="5">Lipoprotein</fullName>
    </recommendedName>
</protein>
<dbReference type="AlphaFoldDB" id="A0A0C1MZ24"/>
<dbReference type="RefSeq" id="WP_050046779.1">
    <property type="nucleotide sequence ID" value="NZ_JHEG04000001.1"/>
</dbReference>
<evidence type="ECO:0000256" key="1">
    <source>
        <dbReference type="SAM" id="SignalP"/>
    </source>
</evidence>
<dbReference type="Proteomes" id="UP000029738">
    <property type="component" value="Unassembled WGS sequence"/>
</dbReference>
<dbReference type="EMBL" id="JHEG02000059">
    <property type="protein sequence ID" value="KIE07577.1"/>
    <property type="molecule type" value="Genomic_DNA"/>
</dbReference>
<dbReference type="EMBL" id="JHEG04000001">
    <property type="protein sequence ID" value="KAF3888936.1"/>
    <property type="molecule type" value="Genomic_DNA"/>
</dbReference>
<accession>A0A0C1MZ24</accession>
<reference evidence="3" key="1">
    <citation type="journal article" date="2015" name="Genome Announc.">
        <title>Draft Genome Sequence of Tolypothrix boutellei Strain VB521301.</title>
        <authorList>
            <person name="Chandrababunaidu M.M."/>
            <person name="Singh D."/>
            <person name="Sen D."/>
            <person name="Bhan S."/>
            <person name="Das S."/>
            <person name="Gupta A."/>
            <person name="Adhikary S.P."/>
            <person name="Tripathy S."/>
        </authorList>
    </citation>
    <scope>NUCLEOTIDE SEQUENCE</scope>
    <source>
        <strain evidence="3">VB521301</strain>
    </source>
</reference>
<keyword evidence="4" id="KW-1185">Reference proteome</keyword>
<feature type="chain" id="PRO_5036532785" description="Lipoprotein" evidence="1">
    <location>
        <begin position="34"/>
        <end position="183"/>
    </location>
</feature>
<reference evidence="2" key="2">
    <citation type="submission" date="2019-11" db="EMBL/GenBank/DDBJ databases">
        <title>Improved Assembly of Tolypothrix boutellei genome.</title>
        <authorList>
            <person name="Sarangi A.N."/>
            <person name="Mukherjee M."/>
            <person name="Ghosh S."/>
            <person name="Singh D."/>
            <person name="Das A."/>
            <person name="Kant S."/>
            <person name="Prusty A."/>
            <person name="Tripathy S."/>
        </authorList>
    </citation>
    <scope>NUCLEOTIDE SEQUENCE</scope>
    <source>
        <strain evidence="2">VB521301</strain>
    </source>
</reference>
<gene>
    <name evidence="3" type="ORF">DA73_0241740</name>
    <name evidence="2" type="ORF">DA73_0400028210</name>
</gene>
<evidence type="ECO:0000313" key="4">
    <source>
        <dbReference type="Proteomes" id="UP000029738"/>
    </source>
</evidence>
<proteinExistence type="predicted"/>
<evidence type="ECO:0000313" key="3">
    <source>
        <dbReference type="EMBL" id="KIE07577.1"/>
    </source>
</evidence>
<feature type="signal peptide" evidence="1">
    <location>
        <begin position="1"/>
        <end position="33"/>
    </location>
</feature>
<comment type="caution">
    <text evidence="3">The sequence shown here is derived from an EMBL/GenBank/DDBJ whole genome shotgun (WGS) entry which is preliminary data.</text>
</comment>
<evidence type="ECO:0000313" key="2">
    <source>
        <dbReference type="EMBL" id="KAF3888936.1"/>
    </source>
</evidence>
<organism evidence="3">
    <name type="scientific">Tolypothrix bouteillei VB521301</name>
    <dbReference type="NCBI Taxonomy" id="1479485"/>
    <lineage>
        <taxon>Bacteria</taxon>
        <taxon>Bacillati</taxon>
        <taxon>Cyanobacteriota</taxon>
        <taxon>Cyanophyceae</taxon>
        <taxon>Nostocales</taxon>
        <taxon>Tolypothrichaceae</taxon>
        <taxon>Tolypothrix</taxon>
    </lineage>
</organism>
<sequence>MKTRRALAFLLFTICALLAFCIPEALISQQANAKVTNDLSCRGAVTGTYVTTVTDANGNFASRAVFTLADDGNLFNIDSRVDGGGLFNPFTNAQGRWKCVDKNEIAGKAVNWVLRSDPERSRTEETNRQGLLEYKNVKIDGDKIEGLFELNFYNIKANTLDGSAVPDRFVGTFFFKGQRISVD</sequence>
<evidence type="ECO:0008006" key="5">
    <source>
        <dbReference type="Google" id="ProtNLM"/>
    </source>
</evidence>
<name>A0A0C1MZ24_9CYAN</name>